<proteinExistence type="predicted"/>
<reference evidence="2" key="1">
    <citation type="submission" date="2014-09" db="EMBL/GenBank/DDBJ databases">
        <authorList>
            <person name="Magalhaes I.L.F."/>
            <person name="Oliveira U."/>
            <person name="Santos F.R."/>
            <person name="Vidigal T.H.D.A."/>
            <person name="Brescovit A.D."/>
            <person name="Santos A.J."/>
        </authorList>
    </citation>
    <scope>NUCLEOTIDE SEQUENCE</scope>
    <source>
        <tissue evidence="2">Shoot tissue taken approximately 20 cm above the soil surface</tissue>
    </source>
</reference>
<accession>A0A0A9FHB9</accession>
<dbReference type="EMBL" id="GBRH01188370">
    <property type="protein sequence ID" value="JAE09526.1"/>
    <property type="molecule type" value="Transcribed_RNA"/>
</dbReference>
<evidence type="ECO:0000256" key="1">
    <source>
        <dbReference type="SAM" id="MobiDB-lite"/>
    </source>
</evidence>
<organism evidence="2">
    <name type="scientific">Arundo donax</name>
    <name type="common">Giant reed</name>
    <name type="synonym">Donax arundinaceus</name>
    <dbReference type="NCBI Taxonomy" id="35708"/>
    <lineage>
        <taxon>Eukaryota</taxon>
        <taxon>Viridiplantae</taxon>
        <taxon>Streptophyta</taxon>
        <taxon>Embryophyta</taxon>
        <taxon>Tracheophyta</taxon>
        <taxon>Spermatophyta</taxon>
        <taxon>Magnoliopsida</taxon>
        <taxon>Liliopsida</taxon>
        <taxon>Poales</taxon>
        <taxon>Poaceae</taxon>
        <taxon>PACMAD clade</taxon>
        <taxon>Arundinoideae</taxon>
        <taxon>Arundineae</taxon>
        <taxon>Arundo</taxon>
    </lineage>
</organism>
<dbReference type="PANTHER" id="PTHR17630:SF100">
    <property type="entry name" value="OS05G0399100 PROTEIN"/>
    <property type="match status" value="1"/>
</dbReference>
<sequence length="116" mass="12357">MIAIEALPGSLPRLLPPLPPSSRRFHAHLTKPTRLTSHHHPTKRGRRGGGMVSSQCCKNPSTLSPAGGESKVVDSFGGLKAYLASPDDAKAAAVLISNIFGFEAPNLRYESLCQLV</sequence>
<reference evidence="2" key="2">
    <citation type="journal article" date="2015" name="Data Brief">
        <title>Shoot transcriptome of the giant reed, Arundo donax.</title>
        <authorList>
            <person name="Barrero R.A."/>
            <person name="Guerrero F.D."/>
            <person name="Moolhuijzen P."/>
            <person name="Goolsby J.A."/>
            <person name="Tidwell J."/>
            <person name="Bellgard S.E."/>
            <person name="Bellgard M.I."/>
        </authorList>
    </citation>
    <scope>NUCLEOTIDE SEQUENCE</scope>
    <source>
        <tissue evidence="2">Shoot tissue taken approximately 20 cm above the soil surface</tissue>
    </source>
</reference>
<dbReference type="AlphaFoldDB" id="A0A0A9FHB9"/>
<feature type="compositionally biased region" description="Basic residues" evidence="1">
    <location>
        <begin position="23"/>
        <end position="47"/>
    </location>
</feature>
<name>A0A0A9FHB9_ARUDO</name>
<feature type="compositionally biased region" description="Polar residues" evidence="1">
    <location>
        <begin position="52"/>
        <end position="64"/>
    </location>
</feature>
<evidence type="ECO:0000313" key="2">
    <source>
        <dbReference type="EMBL" id="JAE09526.1"/>
    </source>
</evidence>
<feature type="region of interest" description="Disordered" evidence="1">
    <location>
        <begin position="13"/>
        <end position="69"/>
    </location>
</feature>
<protein>
    <submittedName>
        <fullName evidence="2">Uncharacterized protein</fullName>
    </submittedName>
</protein>
<dbReference type="PANTHER" id="PTHR17630">
    <property type="entry name" value="DIENELACTONE HYDROLASE"/>
    <property type="match status" value="1"/>
</dbReference>